<comment type="similarity">
    <text evidence="1">Belongs to the biotin--protein ligase family.</text>
</comment>
<keyword evidence="2" id="KW-0436">Ligase</keyword>
<dbReference type="InterPro" id="IPR019197">
    <property type="entry name" value="Biotin-prot_ligase_N"/>
</dbReference>
<dbReference type="Proteomes" id="UP000094236">
    <property type="component" value="Unassembled WGS sequence"/>
</dbReference>
<evidence type="ECO:0000313" key="5">
    <source>
        <dbReference type="Proteomes" id="UP000094236"/>
    </source>
</evidence>
<dbReference type="Pfam" id="PF03099">
    <property type="entry name" value="BPL_LplA_LipB"/>
    <property type="match status" value="1"/>
</dbReference>
<dbReference type="CDD" id="cd16442">
    <property type="entry name" value="BPL"/>
    <property type="match status" value="1"/>
</dbReference>
<protein>
    <recommendedName>
        <fullName evidence="3">BPL/LPL catalytic domain-containing protein</fullName>
    </recommendedName>
</protein>
<dbReference type="PROSITE" id="PS51733">
    <property type="entry name" value="BPL_LPL_CATALYTIC"/>
    <property type="match status" value="1"/>
</dbReference>
<proteinExistence type="inferred from homology"/>
<dbReference type="SUPFAM" id="SSF52317">
    <property type="entry name" value="Class I glutamine amidotransferase-like"/>
    <property type="match status" value="1"/>
</dbReference>
<dbReference type="PANTHER" id="PTHR12835">
    <property type="entry name" value="BIOTIN PROTEIN LIGASE"/>
    <property type="match status" value="1"/>
</dbReference>
<dbReference type="Pfam" id="PF09825">
    <property type="entry name" value="BPL_N"/>
    <property type="match status" value="1"/>
</dbReference>
<organism evidence="4 5">
    <name type="scientific">Pachysolen tannophilus NRRL Y-2460</name>
    <dbReference type="NCBI Taxonomy" id="669874"/>
    <lineage>
        <taxon>Eukaryota</taxon>
        <taxon>Fungi</taxon>
        <taxon>Dikarya</taxon>
        <taxon>Ascomycota</taxon>
        <taxon>Saccharomycotina</taxon>
        <taxon>Pichiomycetes</taxon>
        <taxon>Pachysolenaceae</taxon>
        <taxon>Pachysolen</taxon>
    </lineage>
</organism>
<dbReference type="OrthoDB" id="10250105at2759"/>
<dbReference type="AlphaFoldDB" id="A0A1E4TPY2"/>
<gene>
    <name evidence="4" type="ORF">PACTADRAFT_46022</name>
</gene>
<reference evidence="5" key="1">
    <citation type="submission" date="2016-05" db="EMBL/GenBank/DDBJ databases">
        <title>Comparative genomics of biotechnologically important yeasts.</title>
        <authorList>
            <consortium name="DOE Joint Genome Institute"/>
            <person name="Riley R."/>
            <person name="Haridas S."/>
            <person name="Wolfe K.H."/>
            <person name="Lopes M.R."/>
            <person name="Hittinger C.T."/>
            <person name="Goker M."/>
            <person name="Salamov A."/>
            <person name="Wisecaver J."/>
            <person name="Long T.M."/>
            <person name="Aerts A.L."/>
            <person name="Barry K."/>
            <person name="Choi C."/>
            <person name="Clum A."/>
            <person name="Coughlan A.Y."/>
            <person name="Deshpande S."/>
            <person name="Douglass A.P."/>
            <person name="Hanson S.J."/>
            <person name="Klenk H.-P."/>
            <person name="Labutti K."/>
            <person name="Lapidus A."/>
            <person name="Lindquist E."/>
            <person name="Lipzen A."/>
            <person name="Meier-Kolthoff J.P."/>
            <person name="Ohm R.A."/>
            <person name="Otillar R.P."/>
            <person name="Pangilinan J."/>
            <person name="Peng Y."/>
            <person name="Rokas A."/>
            <person name="Rosa C.A."/>
            <person name="Scheuner C."/>
            <person name="Sibirny A.A."/>
            <person name="Slot J.C."/>
            <person name="Stielow J.B."/>
            <person name="Sun H."/>
            <person name="Kurtzman C.P."/>
            <person name="Blackwell M."/>
            <person name="Grigoriev I.V."/>
            <person name="Jeffries T.W."/>
        </authorList>
    </citation>
    <scope>NUCLEOTIDE SEQUENCE [LARGE SCALE GENOMIC DNA]</scope>
    <source>
        <strain evidence="5">NRRL Y-2460</strain>
    </source>
</reference>
<evidence type="ECO:0000256" key="1">
    <source>
        <dbReference type="ARBA" id="ARBA00009934"/>
    </source>
</evidence>
<evidence type="ECO:0000313" key="4">
    <source>
        <dbReference type="EMBL" id="ODV93811.1"/>
    </source>
</evidence>
<dbReference type="EMBL" id="KV454017">
    <property type="protein sequence ID" value="ODV93811.1"/>
    <property type="molecule type" value="Genomic_DNA"/>
</dbReference>
<evidence type="ECO:0000256" key="2">
    <source>
        <dbReference type="ARBA" id="ARBA00022598"/>
    </source>
</evidence>
<name>A0A1E4TPY2_PACTA</name>
<evidence type="ECO:0000259" key="3">
    <source>
        <dbReference type="PROSITE" id="PS51733"/>
    </source>
</evidence>
<keyword evidence="5" id="KW-1185">Reference proteome</keyword>
<dbReference type="SUPFAM" id="SSF55681">
    <property type="entry name" value="Class II aaRS and biotin synthetases"/>
    <property type="match status" value="1"/>
</dbReference>
<dbReference type="STRING" id="669874.A0A1E4TPY2"/>
<dbReference type="InterPro" id="IPR029062">
    <property type="entry name" value="Class_I_gatase-like"/>
</dbReference>
<dbReference type="PANTHER" id="PTHR12835:SF5">
    <property type="entry name" value="BIOTIN--PROTEIN LIGASE"/>
    <property type="match status" value="1"/>
</dbReference>
<dbReference type="GO" id="GO:0004077">
    <property type="term" value="F:biotin--[biotin carboxyl-carrier protein] ligase activity"/>
    <property type="evidence" value="ECO:0007669"/>
    <property type="project" value="EnsemblFungi"/>
</dbReference>
<dbReference type="InterPro" id="IPR004143">
    <property type="entry name" value="BPL_LPL_catalytic"/>
</dbReference>
<feature type="domain" description="BPL/LPL catalytic" evidence="3">
    <location>
        <begin position="366"/>
        <end position="587"/>
    </location>
</feature>
<dbReference type="InterPro" id="IPR045864">
    <property type="entry name" value="aa-tRNA-synth_II/BPL/LPL"/>
</dbReference>
<dbReference type="InterPro" id="IPR004408">
    <property type="entry name" value="Biotin_CoA_COase_ligase"/>
</dbReference>
<dbReference type="Gene3D" id="3.30.930.10">
    <property type="entry name" value="Bira Bifunctional Protein, Domain 2"/>
    <property type="match status" value="1"/>
</dbReference>
<accession>A0A1E4TPY2</accession>
<sequence>MNVLVYSGAGSTADSVKHCLETLRRFLSPYYAVTSVDAKVLKYEPWQSKTSLLVFPGGADLPMCREFNGEGNKIIKDWVRAGGKYIGFCAGGYYGSSRCEFEVGNPQMEVSGPRELKFFPGIARGCAYKGFVYDSEIGSKAVELTPRDQLSPSERIFNYYNGGAVFVNAEDYENTEILASYKIPVDVACDSNRAAVILCKVGKGAVLLSGTHPEFTPELMRDENYASIIETLRKFDHTRIRFFKKWLTKLGLKVNDEATSRPRLTPLLLTSMKAGVIPKLIQDWQSKIGFEQNNLLRGNNDTFRIHEAGKEYTNLSHLSKQEEFEDPDTAIKELEIFPEYEVADRKLTPYFNLQLYYSVLSHLSGGDVGDLGTTLVYGEVVTSTSTMIDKNINILKCLPHGYTMVGTTQVSGRGRGGNIWVNPPGVLAFSQVLKLPLQAASTSPIVFIQYLVSLAMVEAVLNYGNVVSESGQDYSFIPVRIKWPNDIYLLKPEFFGKEETLNEADPAYVKVCGILINTNILDGQYYLVSGTGINVSNSAPTTSLNLLLEKINQIRSQQDLKPLELFSTEKLLANYMYIFDKMFTKFRSTGFDQEFLDLYYKRWLHSGQVVTIDSNSHVHQNNSLGRKVRAKITGITNDWGMLVAEEIDWQNCLTGSKFELQPDGNSFDMFKGLISRKKS</sequence>
<dbReference type="CDD" id="cd03144">
    <property type="entry name" value="GATase1_ScBLP_like"/>
    <property type="match status" value="1"/>
</dbReference>
<dbReference type="GO" id="GO:0005737">
    <property type="term" value="C:cytoplasm"/>
    <property type="evidence" value="ECO:0007669"/>
    <property type="project" value="TreeGrafter"/>
</dbReference>